<gene>
    <name evidence="2" type="ORF">BVRB_033640</name>
</gene>
<dbReference type="AlphaFoldDB" id="A0A0J8AEE5"/>
<dbReference type="OMA" id="RQQTRAY"/>
<reference evidence="2 3" key="1">
    <citation type="journal article" date="2014" name="Nature">
        <title>The genome of the recently domesticated crop plant sugar beet (Beta vulgaris).</title>
        <authorList>
            <person name="Dohm J.C."/>
            <person name="Minoche A.E."/>
            <person name="Holtgrawe D."/>
            <person name="Capella-Gutierrez S."/>
            <person name="Zakrzewski F."/>
            <person name="Tafer H."/>
            <person name="Rupp O."/>
            <person name="Sorensen T.R."/>
            <person name="Stracke R."/>
            <person name="Reinhardt R."/>
            <person name="Goesmann A."/>
            <person name="Kraft T."/>
            <person name="Schulz B."/>
            <person name="Stadler P.F."/>
            <person name="Schmidt T."/>
            <person name="Gabaldon T."/>
            <person name="Lehrach H."/>
            <person name="Weisshaar B."/>
            <person name="Himmelbauer H."/>
        </authorList>
    </citation>
    <scope>NUCLEOTIDE SEQUENCE [LARGE SCALE GENOMIC DNA]</scope>
    <source>
        <tissue evidence="2">Taproot</tissue>
    </source>
</reference>
<evidence type="ECO:0008006" key="4">
    <source>
        <dbReference type="Google" id="ProtNLM"/>
    </source>
</evidence>
<organism evidence="2 3">
    <name type="scientific">Beta vulgaris subsp. vulgaris</name>
    <name type="common">Beet</name>
    <dbReference type="NCBI Taxonomy" id="3555"/>
    <lineage>
        <taxon>Eukaryota</taxon>
        <taxon>Viridiplantae</taxon>
        <taxon>Streptophyta</taxon>
        <taxon>Embryophyta</taxon>
        <taxon>Tracheophyta</taxon>
        <taxon>Spermatophyta</taxon>
        <taxon>Magnoliopsida</taxon>
        <taxon>eudicotyledons</taxon>
        <taxon>Gunneridae</taxon>
        <taxon>Pentapetalae</taxon>
        <taxon>Caryophyllales</taxon>
        <taxon>Chenopodiaceae</taxon>
        <taxon>Betoideae</taxon>
        <taxon>Beta</taxon>
    </lineage>
</organism>
<evidence type="ECO:0000256" key="1">
    <source>
        <dbReference type="SAM" id="MobiDB-lite"/>
    </source>
</evidence>
<feature type="region of interest" description="Disordered" evidence="1">
    <location>
        <begin position="146"/>
        <end position="167"/>
    </location>
</feature>
<dbReference type="OrthoDB" id="2432520at2759"/>
<protein>
    <recommendedName>
        <fullName evidence="4">DUF4939 domain-containing protein</fullName>
    </recommendedName>
</protein>
<name>A0A0J8AEE5_BETVV</name>
<dbReference type="Gramene" id="KMS86784">
    <property type="protein sequence ID" value="KMS86784"/>
    <property type="gene ID" value="BVRB_033640"/>
</dbReference>
<evidence type="ECO:0000313" key="3">
    <source>
        <dbReference type="Proteomes" id="UP000035740"/>
    </source>
</evidence>
<proteinExistence type="predicted"/>
<feature type="non-terminal residue" evidence="2">
    <location>
        <position position="1"/>
    </location>
</feature>
<dbReference type="Proteomes" id="UP000035740">
    <property type="component" value="Unassembled WGS sequence"/>
</dbReference>
<sequence>FEATRCPQVPEHGSAGTNRPVATVPRRYACLSPEPSITVRRNGVNASQHAVPASVPEPKVQLPEPYHGDRKSLRGFLNQLRLVWQLQPPQYHNDALKVGLLGTTGPALRWFSPMLEAQDPRLNNATVVIQMLEAAFGSRNIVSHQQDQMPLLRPSKARAKRDWNGKR</sequence>
<evidence type="ECO:0000313" key="2">
    <source>
        <dbReference type="EMBL" id="KMS86784.1"/>
    </source>
</evidence>
<accession>A0A0J8AEE5</accession>
<keyword evidence="3" id="KW-1185">Reference proteome</keyword>
<dbReference type="EMBL" id="KQ105496">
    <property type="protein sequence ID" value="KMS86784.1"/>
    <property type="molecule type" value="Genomic_DNA"/>
</dbReference>
<feature type="region of interest" description="Disordered" evidence="1">
    <location>
        <begin position="1"/>
        <end position="20"/>
    </location>
</feature>